<organism evidence="2 3">
    <name type="scientific">Cytobacillus oceanisediminis 2691</name>
    <dbReference type="NCBI Taxonomy" id="1196031"/>
    <lineage>
        <taxon>Bacteria</taxon>
        <taxon>Bacillati</taxon>
        <taxon>Bacillota</taxon>
        <taxon>Bacilli</taxon>
        <taxon>Bacillales</taxon>
        <taxon>Bacillaceae</taxon>
        <taxon>Cytobacillus</taxon>
    </lineage>
</organism>
<dbReference type="Proteomes" id="UP000077856">
    <property type="component" value="Chromosome"/>
</dbReference>
<dbReference type="STRING" id="1196031.A361_12510"/>
<accession>A0A160MAS1</accession>
<dbReference type="AlphaFoldDB" id="A0A160MAS1"/>
<proteinExistence type="predicted"/>
<protein>
    <recommendedName>
        <fullName evidence="1">YkoP-like domain-containing protein</fullName>
    </recommendedName>
</protein>
<sequence>MAQEGGDLKNKFRNILLSIWVFLDPLYYPFTRLQHLTADPEKGGVFRVRLTKYKGNDIQLSDGVIIRKNDLLLKIHLHNVRLLKDFNYMKNELLKGRAIYKRVKESMPLLTAFILSHPEETKIKGVIGITLINKGFSTLGFECISPKNKLYCWFKKTFQLPIYFLSCSKISAANLKKHRTVYLLMSKENLINKYK</sequence>
<dbReference type="EMBL" id="CP015506">
    <property type="protein sequence ID" value="AND39929.1"/>
    <property type="molecule type" value="Genomic_DNA"/>
</dbReference>
<dbReference type="Pfam" id="PF22790">
    <property type="entry name" value="YkoP"/>
    <property type="match status" value="1"/>
</dbReference>
<evidence type="ECO:0000313" key="3">
    <source>
        <dbReference type="Proteomes" id="UP000077856"/>
    </source>
</evidence>
<gene>
    <name evidence="2" type="ORF">A361_12510</name>
</gene>
<feature type="domain" description="YkoP-like" evidence="1">
    <location>
        <begin position="13"/>
        <end position="194"/>
    </location>
</feature>
<dbReference type="InterPro" id="IPR054467">
    <property type="entry name" value="YkoP-like_dom"/>
</dbReference>
<evidence type="ECO:0000259" key="1">
    <source>
        <dbReference type="Pfam" id="PF22790"/>
    </source>
</evidence>
<evidence type="ECO:0000313" key="2">
    <source>
        <dbReference type="EMBL" id="AND39929.1"/>
    </source>
</evidence>
<name>A0A160MAS1_9BACI</name>
<dbReference type="KEGG" id="bon:A361_12510"/>
<reference evidence="2 3" key="1">
    <citation type="submission" date="2016-04" db="EMBL/GenBank/DDBJ databases">
        <title>Complete genome sequence of Bacillus oceanisediminis strain 2691.</title>
        <authorList>
            <person name="Jeong H."/>
            <person name="Kim H.J."/>
            <person name="Lee D.-W."/>
        </authorList>
    </citation>
    <scope>NUCLEOTIDE SEQUENCE [LARGE SCALE GENOMIC DNA]</scope>
    <source>
        <strain evidence="2 3">2691</strain>
    </source>
</reference>